<evidence type="ECO:0000313" key="2">
    <source>
        <dbReference type="EMBL" id="SUB56953.1"/>
    </source>
</evidence>
<feature type="transmembrane region" description="Helical" evidence="1">
    <location>
        <begin position="95"/>
        <end position="114"/>
    </location>
</feature>
<evidence type="ECO:0000313" key="3">
    <source>
        <dbReference type="Proteomes" id="UP000255517"/>
    </source>
</evidence>
<dbReference type="EMBL" id="UGSZ01000001">
    <property type="protein sequence ID" value="SUB56953.1"/>
    <property type="molecule type" value="Genomic_DNA"/>
</dbReference>
<feature type="transmembrane region" description="Helical" evidence="1">
    <location>
        <begin position="149"/>
        <end position="168"/>
    </location>
</feature>
<gene>
    <name evidence="2" type="ORF">NCTC13149_00768</name>
</gene>
<dbReference type="Proteomes" id="UP000255517">
    <property type="component" value="Unassembled WGS sequence"/>
</dbReference>
<keyword evidence="1" id="KW-1133">Transmembrane helix</keyword>
<protein>
    <submittedName>
        <fullName evidence="2">Sensory histidine kinase UhpB</fullName>
    </submittedName>
</protein>
<feature type="transmembrane region" description="Helical" evidence="1">
    <location>
        <begin position="12"/>
        <end position="32"/>
    </location>
</feature>
<dbReference type="Gene3D" id="3.30.565.10">
    <property type="entry name" value="Histidine kinase-like ATPase, C-terminal domain"/>
    <property type="match status" value="1"/>
</dbReference>
<dbReference type="OrthoDB" id="9768405at2"/>
<accession>A0A379C3Y9</accession>
<keyword evidence="2" id="KW-0808">Transferase</keyword>
<evidence type="ECO:0000256" key="1">
    <source>
        <dbReference type="SAM" id="Phobius"/>
    </source>
</evidence>
<reference evidence="2 3" key="1">
    <citation type="submission" date="2018-06" db="EMBL/GenBank/DDBJ databases">
        <authorList>
            <consortium name="Pathogen Informatics"/>
            <person name="Doyle S."/>
        </authorList>
    </citation>
    <scope>NUCLEOTIDE SEQUENCE [LARGE SCALE GENOMIC DNA]</scope>
    <source>
        <strain evidence="2 3">NCTC13149</strain>
    </source>
</reference>
<dbReference type="RefSeq" id="WP_019035135.1">
    <property type="nucleotide sequence ID" value="NZ_UGSZ01000001.1"/>
</dbReference>
<keyword evidence="1" id="KW-0472">Membrane</keyword>
<keyword evidence="2" id="KW-0418">Kinase</keyword>
<feature type="transmembrane region" description="Helical" evidence="1">
    <location>
        <begin position="67"/>
        <end position="89"/>
    </location>
</feature>
<name>A0A379C3Y9_9FIRM</name>
<organism evidence="2 3">
    <name type="scientific">Peptoniphilus lacrimalis</name>
    <dbReference type="NCBI Taxonomy" id="33031"/>
    <lineage>
        <taxon>Bacteria</taxon>
        <taxon>Bacillati</taxon>
        <taxon>Bacillota</taxon>
        <taxon>Tissierellia</taxon>
        <taxon>Tissierellales</taxon>
        <taxon>Peptoniphilaceae</taxon>
        <taxon>Peptoniphilus</taxon>
    </lineage>
</organism>
<feature type="transmembrane region" description="Helical" evidence="1">
    <location>
        <begin position="180"/>
        <end position="202"/>
    </location>
</feature>
<sequence length="528" mass="62661">MEKFMSKIDDNILKCIHILFQIILITIIIYLARYKPELNKYIMVLIILSIGNAMNYYLLLANRGKKLVWQGSFISIISTIYIVTNIFILRYFRSWNIYIFYHFLLMVMVVYYTNLYAEGLIYGGKYYELIAVYGLLLYVSKLFSYNLFITIFQGGYFVIGIFPIYIITKYKNKLNKFARYSYKSLFLMTLIFSVILVVQFFLPIIDFSGTNIDIYATAIFLEIIKLSLECIYLKVQNYMLIWEDNGFSLLLRFISLNILSFILTKDVSLMLIFSTEVILLTHMFDRLRFTEKNNTSIDGSLSCSYINEYLYKQEALYNERTISFLHDEILQYIIVALRQVKDDNFFENRDSIINLLQETINITREEINLYKPKIRKEEKTYEAYITLINDLKDRFKNDEILIDFNCDEKLELVEPYISVIYKCIHEIIINIFKHSKGHYSEISLYQKEDKIFLTSVNHGDYMDIENKNKVKNVGLKILDLEVKRLGGKMNIKMDANNLLEEEESRVAVNIEIPIKREVIYEHFINRRS</sequence>
<keyword evidence="1" id="KW-0812">Transmembrane</keyword>
<proteinExistence type="predicted"/>
<dbReference type="AlphaFoldDB" id="A0A379C3Y9"/>
<dbReference type="InterPro" id="IPR036890">
    <property type="entry name" value="HATPase_C_sf"/>
</dbReference>
<feature type="transmembrane region" description="Helical" evidence="1">
    <location>
        <begin position="38"/>
        <end position="60"/>
    </location>
</feature>
<feature type="transmembrane region" description="Helical" evidence="1">
    <location>
        <begin position="126"/>
        <end position="143"/>
    </location>
</feature>
<dbReference type="GO" id="GO:0016301">
    <property type="term" value="F:kinase activity"/>
    <property type="evidence" value="ECO:0007669"/>
    <property type="project" value="UniProtKB-KW"/>
</dbReference>
<dbReference type="STRING" id="1122949.GCA_000378725_01488"/>